<evidence type="ECO:0000313" key="2">
    <source>
        <dbReference type="EMBL" id="MFE9174280.1"/>
    </source>
</evidence>
<accession>A0ABW6L6K6</accession>
<gene>
    <name evidence="2" type="ORF">ACFYNZ_33400</name>
</gene>
<feature type="transmembrane region" description="Helical" evidence="1">
    <location>
        <begin position="33"/>
        <end position="52"/>
    </location>
</feature>
<organism evidence="2 3">
    <name type="scientific">Streptomyces kebangsaanensis</name>
    <dbReference type="NCBI Taxonomy" id="864058"/>
    <lineage>
        <taxon>Bacteria</taxon>
        <taxon>Bacillati</taxon>
        <taxon>Actinomycetota</taxon>
        <taxon>Actinomycetes</taxon>
        <taxon>Kitasatosporales</taxon>
        <taxon>Streptomycetaceae</taxon>
        <taxon>Streptomyces</taxon>
    </lineage>
</organism>
<keyword evidence="1" id="KW-0812">Transmembrane</keyword>
<evidence type="ECO:0000313" key="3">
    <source>
        <dbReference type="Proteomes" id="UP001601197"/>
    </source>
</evidence>
<dbReference type="EMBL" id="JBIAFJ010000049">
    <property type="protein sequence ID" value="MFE9174280.1"/>
    <property type="molecule type" value="Genomic_DNA"/>
</dbReference>
<keyword evidence="1" id="KW-0472">Membrane</keyword>
<name>A0ABW6L6K6_9ACTN</name>
<proteinExistence type="predicted"/>
<comment type="caution">
    <text evidence="2">The sequence shown here is derived from an EMBL/GenBank/DDBJ whole genome shotgun (WGS) entry which is preliminary data.</text>
</comment>
<protein>
    <submittedName>
        <fullName evidence="2">Uncharacterized protein</fullName>
    </submittedName>
</protein>
<dbReference type="RefSeq" id="WP_388353977.1">
    <property type="nucleotide sequence ID" value="NZ_JBIAFJ010000049.1"/>
</dbReference>
<keyword evidence="1" id="KW-1133">Transmembrane helix</keyword>
<dbReference type="Proteomes" id="UP001601197">
    <property type="component" value="Unassembled WGS sequence"/>
</dbReference>
<evidence type="ECO:0000256" key="1">
    <source>
        <dbReference type="SAM" id="Phobius"/>
    </source>
</evidence>
<reference evidence="2 3" key="1">
    <citation type="submission" date="2024-10" db="EMBL/GenBank/DDBJ databases">
        <title>The Natural Products Discovery Center: Release of the First 8490 Sequenced Strains for Exploring Actinobacteria Biosynthetic Diversity.</title>
        <authorList>
            <person name="Kalkreuter E."/>
            <person name="Kautsar S.A."/>
            <person name="Yang D."/>
            <person name="Bader C.D."/>
            <person name="Teijaro C.N."/>
            <person name="Fluegel L."/>
            <person name="Davis C.M."/>
            <person name="Simpson J.R."/>
            <person name="Lauterbach L."/>
            <person name="Steele A.D."/>
            <person name="Gui C."/>
            <person name="Meng S."/>
            <person name="Li G."/>
            <person name="Viehrig K."/>
            <person name="Ye F."/>
            <person name="Su P."/>
            <person name="Kiefer A.F."/>
            <person name="Nichols A."/>
            <person name="Cepeda A.J."/>
            <person name="Yan W."/>
            <person name="Fan B."/>
            <person name="Jiang Y."/>
            <person name="Adhikari A."/>
            <person name="Zheng C.-J."/>
            <person name="Schuster L."/>
            <person name="Cowan T.M."/>
            <person name="Smanski M.J."/>
            <person name="Chevrette M.G."/>
            <person name="De Carvalho L.P.S."/>
            <person name="Shen B."/>
        </authorList>
    </citation>
    <scope>NUCLEOTIDE SEQUENCE [LARGE SCALE GENOMIC DNA]</scope>
    <source>
        <strain evidence="2 3">NPDC007147</strain>
    </source>
</reference>
<keyword evidence="3" id="KW-1185">Reference proteome</keyword>
<sequence length="107" mass="11717">MTYHLRRQLLWILLAVVVGAVDAWSIAGRLREPAAVLTVAFLLLLTAATRAGRSHRRLLAARAVRMPGNSSPTARAWQDLYDACCLPSWESHGTIHDPRMCARGAAA</sequence>